<name>A0ABR7M1Q3_9ACTN</name>
<dbReference type="PANTHER" id="PTHR30006:SF2">
    <property type="entry name" value="ABC TRANSPORTER SUBSTRATE-BINDING PROTEIN"/>
    <property type="match status" value="1"/>
</dbReference>
<evidence type="ECO:0000256" key="1">
    <source>
        <dbReference type="ARBA" id="ARBA00022729"/>
    </source>
</evidence>
<accession>A0ABR7M1Q3</accession>
<protein>
    <submittedName>
        <fullName evidence="2">Extracellular solute-binding protein</fullName>
    </submittedName>
</protein>
<dbReference type="RefSeq" id="WP_187247664.1">
    <property type="nucleotide sequence ID" value="NZ_BAAAOK010000005.1"/>
</dbReference>
<evidence type="ECO:0000313" key="3">
    <source>
        <dbReference type="Proteomes" id="UP000805614"/>
    </source>
</evidence>
<dbReference type="EMBL" id="JABVEC010000044">
    <property type="protein sequence ID" value="MBC6470622.1"/>
    <property type="molecule type" value="Genomic_DNA"/>
</dbReference>
<dbReference type="PROSITE" id="PS51257">
    <property type="entry name" value="PROKAR_LIPOPROTEIN"/>
    <property type="match status" value="1"/>
</dbReference>
<dbReference type="Gene3D" id="3.40.190.10">
    <property type="entry name" value="Periplasmic binding protein-like II"/>
    <property type="match status" value="2"/>
</dbReference>
<dbReference type="Pfam" id="PF13343">
    <property type="entry name" value="SBP_bac_6"/>
    <property type="match status" value="1"/>
</dbReference>
<dbReference type="SUPFAM" id="SSF53850">
    <property type="entry name" value="Periplasmic binding protein-like II"/>
    <property type="match status" value="1"/>
</dbReference>
<keyword evidence="3" id="KW-1185">Reference proteome</keyword>
<keyword evidence="1" id="KW-0732">Signal</keyword>
<evidence type="ECO:0000313" key="2">
    <source>
        <dbReference type="EMBL" id="MBC6470622.1"/>
    </source>
</evidence>
<gene>
    <name evidence="2" type="ORF">HKK74_34790</name>
</gene>
<sequence length="379" mass="41119">MRPPTRRTGPQARRLLAAGVAVMVVVSGCGGSPTSGGGGAAGGGGPTAAEKVYNEINGLKGKERRDRLVKLAEQEGTLNLYTSMTSDVASKVTEAFGDAFDVEVNLYRAGSETVLQRILTEHGARYQGNDVVETNANELFALDKERILAKYDGERRQIVPEAGRFAGWTATRFNLFAPSWNTKLVPKGQEPKSWEDLADPKWDGKLSLEISDYDWYLTLHGYWRKQGKTEAEVDKIFAGMADGAMIAKGHTVQGELLSAGQFSVVASNYSYIVERARAKGAPVAYQPYVEPVVARPNGFGLMKSAKHPAAAMLFADWMLDEGQKVLVGEGLTPAIVEGDDPLKGVEIIPVDVKTMVEQSSTWSKRYEQVVSTGEQVDGK</sequence>
<reference evidence="2 3" key="1">
    <citation type="submission" date="2020-06" db="EMBL/GenBank/DDBJ databases">
        <title>Actinomadura xiongansis sp. nov., isolated from soil of Baiyangdian.</title>
        <authorList>
            <person name="Zhang X."/>
        </authorList>
    </citation>
    <scope>NUCLEOTIDE SEQUENCE [LARGE SCALE GENOMIC DNA]</scope>
    <source>
        <strain evidence="2 3">HBUM206468</strain>
    </source>
</reference>
<proteinExistence type="predicted"/>
<organism evidence="2 3">
    <name type="scientific">Actinomadura alba</name>
    <dbReference type="NCBI Taxonomy" id="406431"/>
    <lineage>
        <taxon>Bacteria</taxon>
        <taxon>Bacillati</taxon>
        <taxon>Actinomycetota</taxon>
        <taxon>Actinomycetes</taxon>
        <taxon>Streptosporangiales</taxon>
        <taxon>Thermomonosporaceae</taxon>
        <taxon>Actinomadura</taxon>
    </lineage>
</organism>
<comment type="caution">
    <text evidence="2">The sequence shown here is derived from an EMBL/GenBank/DDBJ whole genome shotgun (WGS) entry which is preliminary data.</text>
</comment>
<dbReference type="Proteomes" id="UP000805614">
    <property type="component" value="Unassembled WGS sequence"/>
</dbReference>
<dbReference type="PANTHER" id="PTHR30006">
    <property type="entry name" value="THIAMINE-BINDING PERIPLASMIC PROTEIN-RELATED"/>
    <property type="match status" value="1"/>
</dbReference>